<dbReference type="PANTHER" id="PTHR38041">
    <property type="entry name" value="CHORISMATE MUTASE"/>
    <property type="match status" value="1"/>
</dbReference>
<dbReference type="SMART" id="SM00830">
    <property type="entry name" value="CM_2"/>
    <property type="match status" value="1"/>
</dbReference>
<evidence type="ECO:0000259" key="4">
    <source>
        <dbReference type="PROSITE" id="PS51168"/>
    </source>
</evidence>
<dbReference type="EC" id="5.4.99.5" evidence="1"/>
<keyword evidence="6" id="KW-1185">Reference proteome</keyword>
<evidence type="ECO:0000313" key="5">
    <source>
        <dbReference type="EMBL" id="GLS19004.1"/>
    </source>
</evidence>
<feature type="domain" description="Chorismate mutase" evidence="4">
    <location>
        <begin position="9"/>
        <end position="100"/>
    </location>
</feature>
<accession>A0ABQ6CJV3</accession>
<gene>
    <name evidence="5" type="ORF">GCM10007874_20210</name>
</gene>
<dbReference type="Proteomes" id="UP001156882">
    <property type="component" value="Unassembled WGS sequence"/>
</dbReference>
<evidence type="ECO:0000256" key="2">
    <source>
        <dbReference type="ARBA" id="ARBA00023235"/>
    </source>
</evidence>
<name>A0ABQ6CJV3_9HYPH</name>
<comment type="caution">
    <text evidence="5">The sequence shown here is derived from an EMBL/GenBank/DDBJ whole genome shotgun (WGS) entry which is preliminary data.</text>
</comment>
<dbReference type="SUPFAM" id="SSF48600">
    <property type="entry name" value="Chorismate mutase II"/>
    <property type="match status" value="1"/>
</dbReference>
<dbReference type="PROSITE" id="PS51168">
    <property type="entry name" value="CHORISMATE_MUT_2"/>
    <property type="match status" value="1"/>
</dbReference>
<dbReference type="InterPro" id="IPR051331">
    <property type="entry name" value="Chorismate_mutase-related"/>
</dbReference>
<sequence length="108" mass="12387">MGLIMTEAERTKEQLSDLRKEIDAIDEKLVHLLASRLEVVQRVLKVKTRDGLPANIPERVEEVVTSARRMAEAQGVPPELAEVIWRNMVSWTIDYEDRHLAATRAKRV</sequence>
<keyword evidence="3" id="KW-0175">Coiled coil</keyword>
<evidence type="ECO:0000256" key="3">
    <source>
        <dbReference type="SAM" id="Coils"/>
    </source>
</evidence>
<protein>
    <recommendedName>
        <fullName evidence="1">chorismate mutase</fullName>
        <ecNumber evidence="1">5.4.99.5</ecNumber>
    </recommendedName>
</protein>
<feature type="coiled-coil region" evidence="3">
    <location>
        <begin position="1"/>
        <end position="35"/>
    </location>
</feature>
<reference evidence="6" key="1">
    <citation type="journal article" date="2019" name="Int. J. Syst. Evol. Microbiol.">
        <title>The Global Catalogue of Microorganisms (GCM) 10K type strain sequencing project: providing services to taxonomists for standard genome sequencing and annotation.</title>
        <authorList>
            <consortium name="The Broad Institute Genomics Platform"/>
            <consortium name="The Broad Institute Genome Sequencing Center for Infectious Disease"/>
            <person name="Wu L."/>
            <person name="Ma J."/>
        </authorList>
    </citation>
    <scope>NUCLEOTIDE SEQUENCE [LARGE SCALE GENOMIC DNA]</scope>
    <source>
        <strain evidence="6">NBRC 101365</strain>
    </source>
</reference>
<dbReference type="InterPro" id="IPR036979">
    <property type="entry name" value="CM_dom_sf"/>
</dbReference>
<dbReference type="EMBL" id="BSPC01000015">
    <property type="protein sequence ID" value="GLS19004.1"/>
    <property type="molecule type" value="Genomic_DNA"/>
</dbReference>
<dbReference type="Pfam" id="PF01817">
    <property type="entry name" value="CM_2"/>
    <property type="match status" value="1"/>
</dbReference>
<organism evidence="5 6">
    <name type="scientific">Labrys miyagiensis</name>
    <dbReference type="NCBI Taxonomy" id="346912"/>
    <lineage>
        <taxon>Bacteria</taxon>
        <taxon>Pseudomonadati</taxon>
        <taxon>Pseudomonadota</taxon>
        <taxon>Alphaproteobacteria</taxon>
        <taxon>Hyphomicrobiales</taxon>
        <taxon>Xanthobacteraceae</taxon>
        <taxon>Labrys</taxon>
    </lineage>
</organism>
<dbReference type="PANTHER" id="PTHR38041:SF1">
    <property type="entry name" value="CHORISMATE MUTASE"/>
    <property type="match status" value="1"/>
</dbReference>
<dbReference type="Gene3D" id="1.20.59.10">
    <property type="entry name" value="Chorismate mutase"/>
    <property type="match status" value="1"/>
</dbReference>
<evidence type="ECO:0000313" key="6">
    <source>
        <dbReference type="Proteomes" id="UP001156882"/>
    </source>
</evidence>
<proteinExistence type="predicted"/>
<dbReference type="InterPro" id="IPR036263">
    <property type="entry name" value="Chorismate_II_sf"/>
</dbReference>
<evidence type="ECO:0000256" key="1">
    <source>
        <dbReference type="ARBA" id="ARBA00012404"/>
    </source>
</evidence>
<keyword evidence="2" id="KW-0413">Isomerase</keyword>
<dbReference type="InterPro" id="IPR002701">
    <property type="entry name" value="CM_II_prokaryot"/>
</dbReference>